<dbReference type="AlphaFoldDB" id="G9A079"/>
<gene>
    <name evidence="1" type="primary">TDEL0H04140</name>
    <name evidence="1" type="ORF">TDEL_0H04140</name>
</gene>
<sequence length="660" mass="75274">MLSRRLLSRAKIPQLLVRCQSTVVHPVSKLGNELYDQLKSGDANEVYSTLKDHLDKISQELVDPTTLQRSFGLNAPLTQFLRKAATDKESTVEPYQILNTLCQYQVARSPHFEVVMRHLLTRGSPQDVIALWVKYLETIAENPNAMSRSFNNRNGNNNSHENNMALASLAYLLLPENNPDLQVLGQILQLNKEQGQHVPFNKLRFMISSLIKDERREAAQQGLKLLFHQYVDSDKESFIRQLDQTLQFHHLQDLYNQYHEQSVDPEIIAKFMEKYIDCNNAAGAVKIYNENKDLDSSMLKDHLLLAVANLPANSRNLRLDRILAIWNSVIKPTNPGAASFAALIQALGVSGNVQQLQNIWTKEIPQEIKLQSPVIEGYLTAMLKYNKQVKYDDIAGKLPEKIESLNLINTVLLKMVIDNVSKEKFDSFYAAQFAKTEDVASQKRPNVETLAIRMYANYHYASDKDSFDFLKSVFQSKKNFLKVNAIIEHFIQIVPSIEPIRVLYAQVKEPVDSRKYGAFINAEFVKHNGDYKVAEEIFKEFLEALKAQSKKIDRFSLEPLITGFCEQAIRDRDPSFLLKVSTYYSFASKVNLELTYQTTAKILHTLALLAKDKSGKFDASEQEFIGLFLQDLESMEKFNPNSRDIDMLRKAGVKLPGKLA</sequence>
<dbReference type="GO" id="GO:0005759">
    <property type="term" value="C:mitochondrial matrix"/>
    <property type="evidence" value="ECO:0007669"/>
    <property type="project" value="EnsemblFungi"/>
</dbReference>
<proteinExistence type="predicted"/>
<name>G9A079_TORDE</name>
<dbReference type="EMBL" id="HE616749">
    <property type="protein sequence ID" value="CCE94273.1"/>
    <property type="molecule type" value="Genomic_DNA"/>
</dbReference>
<dbReference type="eggNOG" id="ENOG502QW5R">
    <property type="taxonomic scope" value="Eukaryota"/>
</dbReference>
<dbReference type="Proteomes" id="UP000005627">
    <property type="component" value="Chromosome 8"/>
</dbReference>
<protein>
    <recommendedName>
        <fullName evidence="3">Mitochondrial group I intron splicing factor CCM1</fullName>
    </recommendedName>
</protein>
<keyword evidence="2" id="KW-1185">Reference proteome</keyword>
<dbReference type="GeneID" id="11501595"/>
<evidence type="ECO:0000313" key="1">
    <source>
        <dbReference type="EMBL" id="CCE94273.1"/>
    </source>
</evidence>
<evidence type="ECO:0008006" key="3">
    <source>
        <dbReference type="Google" id="ProtNLM"/>
    </source>
</evidence>
<dbReference type="RefSeq" id="XP_003683484.1">
    <property type="nucleotide sequence ID" value="XM_003683436.1"/>
</dbReference>
<dbReference type="FunCoup" id="G9A079">
    <property type="interactions" value="87"/>
</dbReference>
<reference evidence="1 2" key="1">
    <citation type="journal article" date="2011" name="Proc. Natl. Acad. Sci. U.S.A.">
        <title>Evolutionary erosion of yeast sex chromosomes by mating-type switching accidents.</title>
        <authorList>
            <person name="Gordon J.L."/>
            <person name="Armisen D."/>
            <person name="Proux-Wera E."/>
            <person name="Oheigeartaigh S.S."/>
            <person name="Byrne K.P."/>
            <person name="Wolfe K.H."/>
        </authorList>
    </citation>
    <scope>NUCLEOTIDE SEQUENCE [LARGE SCALE GENOMIC DNA]</scope>
    <source>
        <strain evidence="2">ATCC 10662 / CBS 1146 / NBRC 0425 / NCYC 2629 / NRRL Y-866</strain>
    </source>
</reference>
<dbReference type="GO" id="GO:0070124">
    <property type="term" value="P:mitochondrial translational initiation"/>
    <property type="evidence" value="ECO:0007669"/>
    <property type="project" value="EnsemblFungi"/>
</dbReference>
<dbReference type="GO" id="GO:0007131">
    <property type="term" value="P:reciprocal meiotic recombination"/>
    <property type="evidence" value="ECO:0007669"/>
    <property type="project" value="EnsemblFungi"/>
</dbReference>
<dbReference type="HOGENOM" id="CLU_398067_0_0_1"/>
<dbReference type="InParanoid" id="G9A079"/>
<organism evidence="1 2">
    <name type="scientific">Torulaspora delbrueckii</name>
    <name type="common">Yeast</name>
    <name type="synonym">Candida colliculosa</name>
    <dbReference type="NCBI Taxonomy" id="4950"/>
    <lineage>
        <taxon>Eukaryota</taxon>
        <taxon>Fungi</taxon>
        <taxon>Dikarya</taxon>
        <taxon>Ascomycota</taxon>
        <taxon>Saccharomycotina</taxon>
        <taxon>Saccharomycetes</taxon>
        <taxon>Saccharomycetales</taxon>
        <taxon>Saccharomycetaceae</taxon>
        <taxon>Torulaspora</taxon>
    </lineage>
</organism>
<dbReference type="KEGG" id="tdl:TDEL_0H04140"/>
<evidence type="ECO:0000313" key="2">
    <source>
        <dbReference type="Proteomes" id="UP000005627"/>
    </source>
</evidence>
<dbReference type="OrthoDB" id="4061195at2759"/>
<accession>G9A079</accession>